<organism evidence="1 2">
    <name type="scientific">Desulfoluna spongiiphila</name>
    <dbReference type="NCBI Taxonomy" id="419481"/>
    <lineage>
        <taxon>Bacteria</taxon>
        <taxon>Pseudomonadati</taxon>
        <taxon>Thermodesulfobacteriota</taxon>
        <taxon>Desulfobacteria</taxon>
        <taxon>Desulfobacterales</taxon>
        <taxon>Desulfolunaceae</taxon>
        <taxon>Desulfoluna</taxon>
    </lineage>
</organism>
<dbReference type="EMBL" id="FMUX01000007">
    <property type="protein sequence ID" value="SCY33940.1"/>
    <property type="molecule type" value="Genomic_DNA"/>
</dbReference>
<keyword evidence="2" id="KW-1185">Reference proteome</keyword>
<dbReference type="AlphaFoldDB" id="A0A1G5F4W8"/>
<dbReference type="RefSeq" id="WP_139163948.1">
    <property type="nucleotide sequence ID" value="NZ_FMUX01000007.1"/>
</dbReference>
<dbReference type="Proteomes" id="UP000198870">
    <property type="component" value="Unassembled WGS sequence"/>
</dbReference>
<accession>A0A1G5F4W8</accession>
<reference evidence="1 2" key="1">
    <citation type="submission" date="2016-10" db="EMBL/GenBank/DDBJ databases">
        <authorList>
            <person name="de Groot N.N."/>
        </authorList>
    </citation>
    <scope>NUCLEOTIDE SEQUENCE [LARGE SCALE GENOMIC DNA]</scope>
    <source>
        <strain evidence="1 2">AA1</strain>
    </source>
</reference>
<evidence type="ECO:0000313" key="1">
    <source>
        <dbReference type="EMBL" id="SCY33940.1"/>
    </source>
</evidence>
<evidence type="ECO:0000313" key="2">
    <source>
        <dbReference type="Proteomes" id="UP000198870"/>
    </source>
</evidence>
<proteinExistence type="predicted"/>
<sequence length="81" mass="9366">MPIRMKSNKSLDPTYETRGLDAAMLSQEVSASSELELTARTDEDHRHVDSQVRLTHYRNGWDLAFLYTRYTDTRDGTYPSP</sequence>
<protein>
    <submittedName>
        <fullName evidence="1">Uncharacterized protein</fullName>
    </submittedName>
</protein>
<name>A0A1G5F4W8_9BACT</name>
<gene>
    <name evidence="1" type="ORF">SAMN05216233_107122</name>
</gene>